<dbReference type="AlphaFoldDB" id="A0A8S9I156"/>
<evidence type="ECO:0000313" key="3">
    <source>
        <dbReference type="EMBL" id="KAF2561628.1"/>
    </source>
</evidence>
<feature type="compositionally biased region" description="Basic and acidic residues" evidence="2">
    <location>
        <begin position="233"/>
        <end position="250"/>
    </location>
</feature>
<reference evidence="3" key="1">
    <citation type="submission" date="2019-12" db="EMBL/GenBank/DDBJ databases">
        <title>Genome sequencing and annotation of Brassica cretica.</title>
        <authorList>
            <person name="Studholme D.J."/>
            <person name="Sarris P.F."/>
        </authorList>
    </citation>
    <scope>NUCLEOTIDE SEQUENCE</scope>
    <source>
        <strain evidence="3">PFS-102/07</strain>
        <tissue evidence="3">Leaf</tissue>
    </source>
</reference>
<evidence type="ECO:0000256" key="2">
    <source>
        <dbReference type="SAM" id="MobiDB-lite"/>
    </source>
</evidence>
<feature type="region of interest" description="Disordered" evidence="2">
    <location>
        <begin position="330"/>
        <end position="355"/>
    </location>
</feature>
<protein>
    <submittedName>
        <fullName evidence="3">Uncharacterized protein</fullName>
    </submittedName>
</protein>
<gene>
    <name evidence="3" type="ORF">F2Q70_00015620</name>
</gene>
<accession>A0A8S9I156</accession>
<feature type="compositionally biased region" description="Basic and acidic residues" evidence="2">
    <location>
        <begin position="284"/>
        <end position="294"/>
    </location>
</feature>
<dbReference type="EMBL" id="QGKY02001250">
    <property type="protein sequence ID" value="KAF2561628.1"/>
    <property type="molecule type" value="Genomic_DNA"/>
</dbReference>
<comment type="caution">
    <text evidence="3">The sequence shown here is derived from an EMBL/GenBank/DDBJ whole genome shotgun (WGS) entry which is preliminary data.</text>
</comment>
<organism evidence="3">
    <name type="scientific">Brassica cretica</name>
    <name type="common">Mustard</name>
    <dbReference type="NCBI Taxonomy" id="69181"/>
    <lineage>
        <taxon>Eukaryota</taxon>
        <taxon>Viridiplantae</taxon>
        <taxon>Streptophyta</taxon>
        <taxon>Embryophyta</taxon>
        <taxon>Tracheophyta</taxon>
        <taxon>Spermatophyta</taxon>
        <taxon>Magnoliopsida</taxon>
        <taxon>eudicotyledons</taxon>
        <taxon>Gunneridae</taxon>
        <taxon>Pentapetalae</taxon>
        <taxon>rosids</taxon>
        <taxon>malvids</taxon>
        <taxon>Brassicales</taxon>
        <taxon>Brassicaceae</taxon>
        <taxon>Brassiceae</taxon>
        <taxon>Brassica</taxon>
    </lineage>
</organism>
<sequence length="482" mass="54096">MGDHDNQDDLTAALAIIQQQMQTQQQQMLQMQQTIQNQQQAAQEAAENAAREERDDLAAKVDQLLKGNQSQVFIMEETAHEKSAGDLAFDTEISGDDQQELFWPKQDKPANHAQSNQGQYVGYQKNYQPRTYVLSQPQNNLPQVQKHQNTQPATSAPVAVPQDETKAIMNHMFSDLSTKYDKVASHMRQMDIQITQTVDSVKRQQGTLPGKTVKNPKECNAVELRSGKQLSEPVKKRFTGAEKGKQKESEQPPTDTPATEKEREQTVGTNSPGPEQPAEAVRPIPEHVPAREYNPKVPYPVPAKDTRKDREEMKCRKMLEDLTVRLPLMDEYGKNGGESKSGGRKQQGREHSNWSDPFTELAFMTQTTPGAFELIENMASSSLNKNKEHDRSKSVNSIDDLAAKVDQLLKGNQSQVFIMEEAAPEKSAGDLAFDAEISGDDQQEVSYVNGQGWHLKNYHPNPNVRNNPQLFWPKQDKPADPA</sequence>
<keyword evidence="1" id="KW-0175">Coiled coil</keyword>
<feature type="coiled-coil region" evidence="1">
    <location>
        <begin position="7"/>
        <end position="55"/>
    </location>
</feature>
<name>A0A8S9I156_BRACR</name>
<feature type="region of interest" description="Disordered" evidence="2">
    <location>
        <begin position="457"/>
        <end position="482"/>
    </location>
</feature>
<feature type="region of interest" description="Disordered" evidence="2">
    <location>
        <begin position="225"/>
        <end position="310"/>
    </location>
</feature>
<proteinExistence type="predicted"/>
<evidence type="ECO:0000256" key="1">
    <source>
        <dbReference type="SAM" id="Coils"/>
    </source>
</evidence>